<keyword evidence="2" id="KW-1185">Reference proteome</keyword>
<sequence>MNSAASWSILISSCSLGSHCEALKLPPRKFTPTPLAAEDFNERKNTKIKRQKMKETYNSRCSPVVTHLTTNLPLISLTVGERTGSRIF</sequence>
<gene>
    <name evidence="1" type="ORF">TRIVIDRAFT_140208</name>
</gene>
<evidence type="ECO:0000313" key="1">
    <source>
        <dbReference type="EMBL" id="EHK27395.1"/>
    </source>
</evidence>
<proteinExistence type="predicted"/>
<protein>
    <submittedName>
        <fullName evidence="1">Uncharacterized protein</fullName>
    </submittedName>
</protein>
<dbReference type="Proteomes" id="UP000007115">
    <property type="component" value="Unassembled WGS sequence"/>
</dbReference>
<dbReference type="HOGENOM" id="CLU_2469394_0_0_1"/>
<accession>G9MEA3</accession>
<organism evidence="1 2">
    <name type="scientific">Hypocrea virens (strain Gv29-8 / FGSC 10586)</name>
    <name type="common">Gliocladium virens</name>
    <name type="synonym">Trichoderma virens</name>
    <dbReference type="NCBI Taxonomy" id="413071"/>
    <lineage>
        <taxon>Eukaryota</taxon>
        <taxon>Fungi</taxon>
        <taxon>Dikarya</taxon>
        <taxon>Ascomycota</taxon>
        <taxon>Pezizomycotina</taxon>
        <taxon>Sordariomycetes</taxon>
        <taxon>Hypocreomycetidae</taxon>
        <taxon>Hypocreales</taxon>
        <taxon>Hypocreaceae</taxon>
        <taxon>Trichoderma</taxon>
    </lineage>
</organism>
<dbReference type="EMBL" id="ABDF02000001">
    <property type="protein sequence ID" value="EHK27395.1"/>
    <property type="molecule type" value="Genomic_DNA"/>
</dbReference>
<dbReference type="GeneID" id="25787810"/>
<dbReference type="VEuPathDB" id="FungiDB:TRIVIDRAFT_140208"/>
<dbReference type="InParanoid" id="G9MEA3"/>
<name>G9MEA3_HYPVG</name>
<evidence type="ECO:0000313" key="2">
    <source>
        <dbReference type="Proteomes" id="UP000007115"/>
    </source>
</evidence>
<dbReference type="OrthoDB" id="4776075at2759"/>
<reference evidence="1 2" key="1">
    <citation type="journal article" date="2011" name="Genome Biol.">
        <title>Comparative genome sequence analysis underscores mycoparasitism as the ancestral life style of Trichoderma.</title>
        <authorList>
            <person name="Kubicek C.P."/>
            <person name="Herrera-Estrella A."/>
            <person name="Seidl-Seiboth V."/>
            <person name="Martinez D.A."/>
            <person name="Druzhinina I.S."/>
            <person name="Thon M."/>
            <person name="Zeilinger S."/>
            <person name="Casas-Flores S."/>
            <person name="Horwitz B.A."/>
            <person name="Mukherjee P.K."/>
            <person name="Mukherjee M."/>
            <person name="Kredics L."/>
            <person name="Alcaraz L.D."/>
            <person name="Aerts A."/>
            <person name="Antal Z."/>
            <person name="Atanasova L."/>
            <person name="Cervantes-Badillo M.G."/>
            <person name="Challacombe J."/>
            <person name="Chertkov O."/>
            <person name="McCluskey K."/>
            <person name="Coulpier F."/>
            <person name="Deshpande N."/>
            <person name="von Doehren H."/>
            <person name="Ebbole D.J."/>
            <person name="Esquivel-Naranjo E.U."/>
            <person name="Fekete E."/>
            <person name="Flipphi M."/>
            <person name="Glaser F."/>
            <person name="Gomez-Rodriguez E.Y."/>
            <person name="Gruber S."/>
            <person name="Han C."/>
            <person name="Henrissat B."/>
            <person name="Hermosa R."/>
            <person name="Hernandez-Onate M."/>
            <person name="Karaffa L."/>
            <person name="Kosti I."/>
            <person name="Le Crom S."/>
            <person name="Lindquist E."/>
            <person name="Lucas S."/>
            <person name="Luebeck M."/>
            <person name="Luebeck P.S."/>
            <person name="Margeot A."/>
            <person name="Metz B."/>
            <person name="Misra M."/>
            <person name="Nevalainen H."/>
            <person name="Omann M."/>
            <person name="Packer N."/>
            <person name="Perrone G."/>
            <person name="Uresti-Rivera E.E."/>
            <person name="Salamov A."/>
            <person name="Schmoll M."/>
            <person name="Seiboth B."/>
            <person name="Shapiro H."/>
            <person name="Sukno S."/>
            <person name="Tamayo-Ramos J.A."/>
            <person name="Tisch D."/>
            <person name="Wiest A."/>
            <person name="Wilkinson H.H."/>
            <person name="Zhang M."/>
            <person name="Coutinho P.M."/>
            <person name="Kenerley C.M."/>
            <person name="Monte E."/>
            <person name="Baker S.E."/>
            <person name="Grigoriev I.V."/>
        </authorList>
    </citation>
    <scope>NUCLEOTIDE SEQUENCE [LARGE SCALE GENOMIC DNA]</scope>
    <source>
        <strain evidence="2">Gv29-8 / FGSC 10586</strain>
    </source>
</reference>
<dbReference type="AlphaFoldDB" id="G9MEA3"/>
<comment type="caution">
    <text evidence="1">The sequence shown here is derived from an EMBL/GenBank/DDBJ whole genome shotgun (WGS) entry which is preliminary data.</text>
</comment>
<dbReference type="RefSeq" id="XP_013961597.1">
    <property type="nucleotide sequence ID" value="XM_014106122.1"/>
</dbReference>